<name>A0ABR9IQ65_RHIVS</name>
<comment type="caution">
    <text evidence="3">The sequence shown here is derived from an EMBL/GenBank/DDBJ whole genome shotgun (WGS) entry which is preliminary data.</text>
</comment>
<dbReference type="Proteomes" id="UP000620262">
    <property type="component" value="Unassembled WGS sequence"/>
</dbReference>
<sequence>MMNTLHSLLDRLRRDRGGNFGIMTAILLPVLIGAAGISIQVTDMLLSQRQLQEAADAAALATATALANKTIQPADAQAFARDFVAGQMANYLQDTDPSTTDIKNSTAVNVSTTTSGKSVSYQVTVAPNYTINVNPMMRVIGFKTQNIAASGTTVSGHSETQGSVSMYLVLDRSGSMAEYTTTVNASEPTRDETEDCSYYDSNARKWVSKTCTNTVANYYTKIEALKLAVSSLAGQLTTADPDNTYVRTGAVSYNDSMQTPQALNWGTAKVVKYVNALTATSGTDSGAAFKKAYDSLIDAKEDKAHQDETGQTPTKYIVFMTDGDNNATSADTETKKWCDAARDKKIQVYTIAFMAPARGKALLNYCATTSAHYFAAENMTALLNAFKSIGAKAASQVTRLTN</sequence>
<evidence type="ECO:0000259" key="2">
    <source>
        <dbReference type="PROSITE" id="PS50234"/>
    </source>
</evidence>
<feature type="domain" description="VWFA" evidence="2">
    <location>
        <begin position="165"/>
        <end position="389"/>
    </location>
</feature>
<dbReference type="Pfam" id="PF00092">
    <property type="entry name" value="VWA"/>
    <property type="match status" value="1"/>
</dbReference>
<accession>A0ABR9IQ65</accession>
<evidence type="ECO:0000313" key="3">
    <source>
        <dbReference type="EMBL" id="MBE1505283.1"/>
    </source>
</evidence>
<keyword evidence="1" id="KW-1133">Transmembrane helix</keyword>
<evidence type="ECO:0000313" key="4">
    <source>
        <dbReference type="Proteomes" id="UP000620262"/>
    </source>
</evidence>
<dbReference type="Gene3D" id="3.40.50.410">
    <property type="entry name" value="von Willebrand factor, type A domain"/>
    <property type="match status" value="1"/>
</dbReference>
<keyword evidence="1" id="KW-0812">Transmembrane</keyword>
<proteinExistence type="predicted"/>
<evidence type="ECO:0000256" key="1">
    <source>
        <dbReference type="SAM" id="Phobius"/>
    </source>
</evidence>
<reference evidence="3 4" key="1">
    <citation type="submission" date="2020-10" db="EMBL/GenBank/DDBJ databases">
        <title>Sequencing the genomes of 1000 actinobacteria strains.</title>
        <authorList>
            <person name="Klenk H.-P."/>
        </authorList>
    </citation>
    <scope>NUCLEOTIDE SEQUENCE [LARGE SCALE GENOMIC DNA]</scope>
    <source>
        <strain evidence="3 4">DSM 7307</strain>
    </source>
</reference>
<gene>
    <name evidence="3" type="ORF">H4W29_002464</name>
</gene>
<dbReference type="PROSITE" id="PS50234">
    <property type="entry name" value="VWFA"/>
    <property type="match status" value="1"/>
</dbReference>
<dbReference type="SUPFAM" id="SSF53300">
    <property type="entry name" value="vWA-like"/>
    <property type="match status" value="1"/>
</dbReference>
<dbReference type="Pfam" id="PF13400">
    <property type="entry name" value="Tad"/>
    <property type="match status" value="1"/>
</dbReference>
<feature type="transmembrane region" description="Helical" evidence="1">
    <location>
        <begin position="20"/>
        <end position="41"/>
    </location>
</feature>
<keyword evidence="1" id="KW-0472">Membrane</keyword>
<keyword evidence="4" id="KW-1185">Reference proteome</keyword>
<dbReference type="CDD" id="cd00198">
    <property type="entry name" value="vWFA"/>
    <property type="match status" value="1"/>
</dbReference>
<organism evidence="3 4">
    <name type="scientific">Rhizobium viscosum</name>
    <name type="common">Arthrobacter viscosus</name>
    <dbReference type="NCBI Taxonomy" id="1673"/>
    <lineage>
        <taxon>Bacteria</taxon>
        <taxon>Pseudomonadati</taxon>
        <taxon>Pseudomonadota</taxon>
        <taxon>Alphaproteobacteria</taxon>
        <taxon>Hyphomicrobiales</taxon>
        <taxon>Rhizobiaceae</taxon>
        <taxon>Rhizobium/Agrobacterium group</taxon>
        <taxon>Rhizobium</taxon>
    </lineage>
</organism>
<dbReference type="SMART" id="SM00327">
    <property type="entry name" value="VWA"/>
    <property type="match status" value="1"/>
</dbReference>
<dbReference type="EMBL" id="JADBEC010000001">
    <property type="protein sequence ID" value="MBE1505283.1"/>
    <property type="molecule type" value="Genomic_DNA"/>
</dbReference>
<dbReference type="InterPro" id="IPR036465">
    <property type="entry name" value="vWFA_dom_sf"/>
</dbReference>
<dbReference type="InterPro" id="IPR028087">
    <property type="entry name" value="Tad_N"/>
</dbReference>
<dbReference type="InterPro" id="IPR002035">
    <property type="entry name" value="VWF_A"/>
</dbReference>
<protein>
    <submittedName>
        <fullName evidence="3">Flp pilus assembly protein TadG/uncharacterized protein YegL</fullName>
    </submittedName>
</protein>